<dbReference type="PANTHER" id="PTHR34957:SF1">
    <property type="entry name" value="NUCLEAR TRANSPORT FACTOR 2 (NTF2) FAMILY PROTEIN"/>
    <property type="match status" value="1"/>
</dbReference>
<dbReference type="SUPFAM" id="SSF54427">
    <property type="entry name" value="NTF2-like"/>
    <property type="match status" value="1"/>
</dbReference>
<dbReference type="AlphaFoldDB" id="A0A426UZR3"/>
<keyword evidence="3" id="KW-1185">Reference proteome</keyword>
<dbReference type="Pfam" id="PF13474">
    <property type="entry name" value="SnoaL_3"/>
    <property type="match status" value="1"/>
</dbReference>
<dbReference type="EMBL" id="RSED01000033">
    <property type="protein sequence ID" value="RRS00064.1"/>
    <property type="molecule type" value="Genomic_DNA"/>
</dbReference>
<organism evidence="2 3">
    <name type="scientific">Aquabacterium soli</name>
    <dbReference type="NCBI Taxonomy" id="2493092"/>
    <lineage>
        <taxon>Bacteria</taxon>
        <taxon>Pseudomonadati</taxon>
        <taxon>Pseudomonadota</taxon>
        <taxon>Betaproteobacteria</taxon>
        <taxon>Burkholderiales</taxon>
        <taxon>Aquabacterium</taxon>
    </lineage>
</organism>
<dbReference type="PANTHER" id="PTHR34957">
    <property type="entry name" value="NUCLEAR TRANSPORT FACTOR 2 (NTF2) FAMILY PROTEIN"/>
    <property type="match status" value="1"/>
</dbReference>
<name>A0A426UZR3_9BURK</name>
<dbReference type="InterPro" id="IPR032710">
    <property type="entry name" value="NTF2-like_dom_sf"/>
</dbReference>
<reference evidence="2 3" key="1">
    <citation type="submission" date="2018-12" db="EMBL/GenBank/DDBJ databases">
        <title>The whole draft genome of Aquabacterium sp. SJQ9.</title>
        <authorList>
            <person name="Sun L."/>
            <person name="Gao X."/>
            <person name="Chen W."/>
            <person name="Huang K."/>
        </authorList>
    </citation>
    <scope>NUCLEOTIDE SEQUENCE [LARGE SCALE GENOMIC DNA]</scope>
    <source>
        <strain evidence="2 3">SJQ9</strain>
    </source>
</reference>
<dbReference type="OrthoDB" id="5767026at2"/>
<evidence type="ECO:0000313" key="3">
    <source>
        <dbReference type="Proteomes" id="UP000269265"/>
    </source>
</evidence>
<comment type="caution">
    <text evidence="2">The sequence shown here is derived from an EMBL/GenBank/DDBJ whole genome shotgun (WGS) entry which is preliminary data.</text>
</comment>
<gene>
    <name evidence="2" type="ORF">EIP75_22935</name>
</gene>
<protein>
    <submittedName>
        <fullName evidence="2">DUF4440 domain-containing protein</fullName>
    </submittedName>
</protein>
<sequence>MATADDTEAAFYEAMQQGDLDRLMSLWADDEDVACVHPGGPRLVGHVAIRAAFESVFTNGGVHVTLAQVRSIEGPGCEVHHVLERVQAMTTDGLKTAYVLASNVYLRTAHGWRLALHHASPGQQDELQDLIESSSVLH</sequence>
<evidence type="ECO:0000313" key="2">
    <source>
        <dbReference type="EMBL" id="RRS00064.1"/>
    </source>
</evidence>
<proteinExistence type="predicted"/>
<feature type="domain" description="SnoaL-like" evidence="1">
    <location>
        <begin position="9"/>
        <end position="121"/>
    </location>
</feature>
<dbReference type="InterPro" id="IPR037401">
    <property type="entry name" value="SnoaL-like"/>
</dbReference>
<dbReference type="Proteomes" id="UP000269265">
    <property type="component" value="Unassembled WGS sequence"/>
</dbReference>
<dbReference type="Gene3D" id="3.10.450.50">
    <property type="match status" value="1"/>
</dbReference>
<evidence type="ECO:0000259" key="1">
    <source>
        <dbReference type="Pfam" id="PF13474"/>
    </source>
</evidence>
<accession>A0A426UZR3</accession>